<proteinExistence type="predicted"/>
<evidence type="ECO:0000313" key="2">
    <source>
        <dbReference type="Proteomes" id="UP000198861"/>
    </source>
</evidence>
<dbReference type="Proteomes" id="UP000198861">
    <property type="component" value="Unassembled WGS sequence"/>
</dbReference>
<evidence type="ECO:0000313" key="1">
    <source>
        <dbReference type="EMBL" id="SFB32325.1"/>
    </source>
</evidence>
<gene>
    <name evidence="1" type="ORF">SAMN04244571_02243</name>
</gene>
<dbReference type="EMBL" id="FOKJ01000034">
    <property type="protein sequence ID" value="SFB32325.1"/>
    <property type="molecule type" value="Genomic_DNA"/>
</dbReference>
<sequence>ENRTTSSLQALQPGIQLGALPVKLIDTAPQLTNLSDKPAVVLENIGNRIEVV</sequence>
<feature type="non-terminal residue" evidence="1">
    <location>
        <position position="1"/>
    </location>
</feature>
<keyword evidence="2" id="KW-1185">Reference proteome</keyword>
<name>A0A1I1A2Z6_9GAMM</name>
<organism evidence="1 2">
    <name type="scientific">Azotobacter beijerinckii</name>
    <dbReference type="NCBI Taxonomy" id="170623"/>
    <lineage>
        <taxon>Bacteria</taxon>
        <taxon>Pseudomonadati</taxon>
        <taxon>Pseudomonadota</taxon>
        <taxon>Gammaproteobacteria</taxon>
        <taxon>Pseudomonadales</taxon>
        <taxon>Pseudomonadaceae</taxon>
        <taxon>Azotobacter</taxon>
    </lineage>
</organism>
<accession>A0A1I1A2Z6</accession>
<protein>
    <submittedName>
        <fullName evidence="1">Uncharacterized protein</fullName>
    </submittedName>
</protein>
<reference evidence="1 2" key="1">
    <citation type="submission" date="2016-10" db="EMBL/GenBank/DDBJ databases">
        <authorList>
            <person name="Varghese N."/>
            <person name="Submissions S."/>
        </authorList>
    </citation>
    <scope>NUCLEOTIDE SEQUENCE [LARGE SCALE GENOMIC DNA]</scope>
    <source>
        <strain evidence="1 2">DSM 282</strain>
    </source>
</reference>
<comment type="caution">
    <text evidence="1">The sequence shown here is derived from an EMBL/GenBank/DDBJ whole genome shotgun (WGS) entry which is preliminary data.</text>
</comment>